<gene>
    <name evidence="4" type="ORF">METZ01_LOCUS75863</name>
</gene>
<evidence type="ECO:0000256" key="3">
    <source>
        <dbReference type="ARBA" id="ARBA00022813"/>
    </source>
</evidence>
<accession>A0A381U4F5</accession>
<dbReference type="AlphaFoldDB" id="A0A381U4F5"/>
<name>A0A381U4F5_9ZZZZ</name>
<dbReference type="Pfam" id="PF01112">
    <property type="entry name" value="Asparaginase_2"/>
    <property type="match status" value="1"/>
</dbReference>
<evidence type="ECO:0000256" key="2">
    <source>
        <dbReference type="ARBA" id="ARBA00022801"/>
    </source>
</evidence>
<protein>
    <recommendedName>
        <fullName evidence="5">Isoaspartyl peptidase/L-asparaginase</fullName>
    </recommendedName>
</protein>
<dbReference type="FunFam" id="3.60.20.30:FF:000001">
    <property type="entry name" value="Isoaspartyl peptidase/L-asparaginase"/>
    <property type="match status" value="1"/>
</dbReference>
<organism evidence="4">
    <name type="scientific">marine metagenome</name>
    <dbReference type="NCBI Taxonomy" id="408172"/>
    <lineage>
        <taxon>unclassified sequences</taxon>
        <taxon>metagenomes</taxon>
        <taxon>ecological metagenomes</taxon>
    </lineage>
</organism>
<evidence type="ECO:0000256" key="1">
    <source>
        <dbReference type="ARBA" id="ARBA00022670"/>
    </source>
</evidence>
<dbReference type="PANTHER" id="PTHR10188">
    <property type="entry name" value="L-ASPARAGINASE"/>
    <property type="match status" value="1"/>
</dbReference>
<keyword evidence="1" id="KW-0645">Protease</keyword>
<sequence>MIGIVESNDDVNNFGLIVHGGAGSFSGLDENTLNSYKSGIDQALAAGYEVLEQGGSSLDAVTSAVIILEDLPLFNAGKGSVYTEIETQEMDSSIMDGKSGKGGAVAGVSRVKNPIVLARKVMEETEHVMLIGKGAEKFAKKVGVELVDPSYFYSEKNLNRVRKSKKDRKLGTVGAAALDQYGNLAAATSTGGRTNKMTGRVGDSPILGAGTWAQNELCAVSGTGHGEYFMRLLTAADVCKLMEYSGLSLEESSNSVVHKLTESGAEGGIISIDSHGNISAVFNTKAMARGYKTREISKTIKIYKDN</sequence>
<proteinExistence type="predicted"/>
<evidence type="ECO:0008006" key="5">
    <source>
        <dbReference type="Google" id="ProtNLM"/>
    </source>
</evidence>
<dbReference type="GO" id="GO:0006508">
    <property type="term" value="P:proteolysis"/>
    <property type="evidence" value="ECO:0007669"/>
    <property type="project" value="UniProtKB-KW"/>
</dbReference>
<dbReference type="GO" id="GO:0008233">
    <property type="term" value="F:peptidase activity"/>
    <property type="evidence" value="ECO:0007669"/>
    <property type="project" value="UniProtKB-KW"/>
</dbReference>
<evidence type="ECO:0000313" key="4">
    <source>
        <dbReference type="EMBL" id="SVA23009.1"/>
    </source>
</evidence>
<dbReference type="SUPFAM" id="SSF56235">
    <property type="entry name" value="N-terminal nucleophile aminohydrolases (Ntn hydrolases)"/>
    <property type="match status" value="1"/>
</dbReference>
<dbReference type="Gene3D" id="3.60.20.30">
    <property type="entry name" value="(Glycosyl)asparaginase"/>
    <property type="match status" value="1"/>
</dbReference>
<dbReference type="PANTHER" id="PTHR10188:SF6">
    <property type="entry name" value="N(4)-(BETA-N-ACETYLGLUCOSAMINYL)-L-ASPARAGINASE"/>
    <property type="match status" value="1"/>
</dbReference>
<dbReference type="GO" id="GO:0016811">
    <property type="term" value="F:hydrolase activity, acting on carbon-nitrogen (but not peptide) bonds, in linear amides"/>
    <property type="evidence" value="ECO:0007669"/>
    <property type="project" value="UniProtKB-ARBA"/>
</dbReference>
<dbReference type="InterPro" id="IPR000246">
    <property type="entry name" value="Peptidase_T2"/>
</dbReference>
<keyword evidence="2" id="KW-0378">Hydrolase</keyword>
<dbReference type="InterPro" id="IPR029055">
    <property type="entry name" value="Ntn_hydrolases_N"/>
</dbReference>
<keyword evidence="3" id="KW-0068">Autocatalytic cleavage</keyword>
<dbReference type="EMBL" id="UINC01005701">
    <property type="protein sequence ID" value="SVA23009.1"/>
    <property type="molecule type" value="Genomic_DNA"/>
</dbReference>
<dbReference type="CDD" id="cd04701">
    <property type="entry name" value="Asparaginase_2"/>
    <property type="match status" value="1"/>
</dbReference>
<reference evidence="4" key="1">
    <citation type="submission" date="2018-05" db="EMBL/GenBank/DDBJ databases">
        <authorList>
            <person name="Lanie J.A."/>
            <person name="Ng W.-L."/>
            <person name="Kazmierczak K.M."/>
            <person name="Andrzejewski T.M."/>
            <person name="Davidsen T.M."/>
            <person name="Wayne K.J."/>
            <person name="Tettelin H."/>
            <person name="Glass J.I."/>
            <person name="Rusch D."/>
            <person name="Podicherti R."/>
            <person name="Tsui H.-C.T."/>
            <person name="Winkler M.E."/>
        </authorList>
    </citation>
    <scope>NUCLEOTIDE SEQUENCE</scope>
</reference>